<evidence type="ECO:0000313" key="2">
    <source>
        <dbReference type="Proteomes" id="UP000032545"/>
    </source>
</evidence>
<reference evidence="2" key="1">
    <citation type="submission" date="2015-02" db="EMBL/GenBank/DDBJ databases">
        <title>Draft Genome of Frankia sp. CpI1-S.</title>
        <authorList>
            <person name="Oshone R.T."/>
            <person name="Ngom M."/>
            <person name="Ghodhbane-Gtari F."/>
            <person name="Gtari M."/>
            <person name="Morris K."/>
            <person name="Thomas K."/>
            <person name="Sen A."/>
            <person name="Tisa L.S."/>
        </authorList>
    </citation>
    <scope>NUCLEOTIDE SEQUENCE [LARGE SCALE GENOMIC DNA]</scope>
    <source>
        <strain evidence="2">CpI1-S</strain>
    </source>
</reference>
<dbReference type="Gene3D" id="2.60.120.40">
    <property type="match status" value="1"/>
</dbReference>
<dbReference type="EMBL" id="JYFN01000011">
    <property type="protein sequence ID" value="KJE23704.1"/>
    <property type="molecule type" value="Genomic_DNA"/>
</dbReference>
<comment type="caution">
    <text evidence="1">The sequence shown here is derived from an EMBL/GenBank/DDBJ whole genome shotgun (WGS) entry which is preliminary data.</text>
</comment>
<proteinExistence type="predicted"/>
<dbReference type="Proteomes" id="UP000032545">
    <property type="component" value="Unassembled WGS sequence"/>
</dbReference>
<dbReference type="InterPro" id="IPR008983">
    <property type="entry name" value="Tumour_necrosis_fac-like_dom"/>
</dbReference>
<sequence length="147" mass="15108">MTSIDSGLAALLPAAGVCHVRATATQTLTPGRDSPVVFGAAAVDDEGMWDPAQPTRITVRTAGAYAVYGIVTFAAGEADRRATYRRNGTDVMSASTGPAADGAELELAVTIVRLAAGDYLELTATGPLATTLAQDGCQLAVARLDRR</sequence>
<dbReference type="SUPFAM" id="SSF49842">
    <property type="entry name" value="TNF-like"/>
    <property type="match status" value="1"/>
</dbReference>
<dbReference type="AlphaFoldDB" id="A0A0D8BI88"/>
<reference evidence="1 2" key="2">
    <citation type="journal article" date="2016" name="Genome Announc.">
        <title>Permanent Draft Genome Sequences for Two Variants of Frankia sp. Strain CpI1, the First Frankia Strain Isolated from Root Nodules of Comptonia peregrina.</title>
        <authorList>
            <person name="Oshone R."/>
            <person name="Hurst S.G.IV."/>
            <person name="Abebe-Akele F."/>
            <person name="Simpson S."/>
            <person name="Morris K."/>
            <person name="Thomas W.K."/>
            <person name="Tisa L.S."/>
        </authorList>
    </citation>
    <scope>NUCLEOTIDE SEQUENCE [LARGE SCALE GENOMIC DNA]</scope>
    <source>
        <strain evidence="2">CpI1-S</strain>
    </source>
</reference>
<gene>
    <name evidence="1" type="ORF">FF36_01889</name>
</gene>
<organism evidence="1 2">
    <name type="scientific">Frankia torreyi</name>
    <dbReference type="NCBI Taxonomy" id="1856"/>
    <lineage>
        <taxon>Bacteria</taxon>
        <taxon>Bacillati</taxon>
        <taxon>Actinomycetota</taxon>
        <taxon>Actinomycetes</taxon>
        <taxon>Frankiales</taxon>
        <taxon>Frankiaceae</taxon>
        <taxon>Frankia</taxon>
    </lineage>
</organism>
<name>A0A0D8BI88_9ACTN</name>
<dbReference type="RefSeq" id="WP_044884575.1">
    <property type="nucleotide sequence ID" value="NZ_JYFN01000011.1"/>
</dbReference>
<keyword evidence="2" id="KW-1185">Reference proteome</keyword>
<accession>A0A0D8BI88</accession>
<evidence type="ECO:0000313" key="1">
    <source>
        <dbReference type="EMBL" id="KJE23704.1"/>
    </source>
</evidence>
<dbReference type="PATRIC" id="fig|1502723.3.peg.617"/>
<protein>
    <submittedName>
        <fullName evidence="1">Uncharacterized protein</fullName>
    </submittedName>
</protein>